<dbReference type="Proteomes" id="UP001620626">
    <property type="component" value="Unassembled WGS sequence"/>
</dbReference>
<dbReference type="GO" id="GO:0042575">
    <property type="term" value="C:DNA polymerase complex"/>
    <property type="evidence" value="ECO:0007669"/>
    <property type="project" value="UniProtKB-ARBA"/>
</dbReference>
<name>A0ABD2LVS4_9BILA</name>
<dbReference type="InterPro" id="IPR043502">
    <property type="entry name" value="DNA/RNA_pol_sf"/>
</dbReference>
<sequence>MVPSAHQGRERRSSGISISLEAGVGDTLCPSGRLPPNIQIFSIDHLDLSTRHGMAVGGVGSGAIRKFTSHHLPLWSVFNFSTAETHPKFPFHHLPFSSTIIMPFIAPGTFAFLSKEYGEFSAGEFDPNKAYDPNSLAELSQWRKEFLDGRYGSKQPTPPFTPSASSLSFPIPVIVGRQMFPGDDGYESEDDEILLPPPPVPPQIDHPPPNVPAVRVQPMHVGQQRLPLRDLPQFDYHPPNVPEIAVGLIHDGHQPMPLRVLPQIAHRQLIFPAVRVQPMQQGQEPLPLRDMPQFDPPPPNVPAIRVQPVQQPIPLRDVQIFVNPPPNVPAVRVQPVQQPMPLRDMPQIHHPPRNVTSIWIKLWLLFLSLWMFLQAIHVRQIQRDYAIPQFAHPPPNVPLIFEHPPAIQPRQQPLPLRDVLQFDHPLPHGPQNHPNPPRVLEVIRRLREWRGLFYALEFSRNYQLIDHGISRKAFRYLLQTEKKQRELTIELMEKAGISTNGKTFDIQHLKIVQKLWDAQYSNTFRIVAFEMKTGLKPIFKGEGVRRNEVCVIRDGNHWDGIKSASWFFGVRYFCVDCEVTYDRPERHRMECKQRCKKCCRMGFGFPCTDVCDGIYCGECNLKFYNPECFEAHKKAACKEYKKCEKCLETHNTRNKHTCGEKFCKLCKVNHPGRQCFIKKIQVRPQKAYRIVAYDLETTVDGGEHRPNLVSAARTSNICAGEERECEICEGPRMITWSVADGFDPISEFIVWIMGFQRFETVAFAHYAGRFDSHFVLSELTKKEIATELMMADLKIYQIKAGRVYFRDFWMLSQNRLADLPKTLGLKTAAKLYFPHKYNKNENFGKRLPNLPSLGDYCPDNMKEEEAVKLEAWHNENFQTEFELGEQLKTYCENDVEILMESILKFRRLFLGITGDLDVIKDSVTIAGVVMKIFRAKFLKDRHIPIMPEGGYERAENQSKIAVKYFEWLAQRKGVKVRHACNGGEVEFGVCLSRVSEMFFAMDDSAKRTDNGREPQQNRNSHGNFEGKECDVKEELKKNKEMKKFFESVPDKGPINPRDAYAGGRKMPFCLYAKATEEIEISMFDIISLYPFVNYDTPYPVGVPKIIVSRNFNVNWTVPDDVPYDGLLKVKVLPPRNLLYPLLPMHIDEMLLFPNCWACARRAKNEFVMTKDVKKCNHRPAQRAFLGTFTSIELRKALELGYRVIGFYRAYHFEQFDSQLFKGYVRMFLKIKVEASGWPAEGLNSLWGKFSMRNTLSHTEIVASMERWMELGRDNTIEFGRPVKISEEISRVVYRKKEEFIKEHKVSNIVLSLWTTSAARIKLYEYMEQVYRKERSKLLYCDTDSLALAHPKGRCPLKEGKFLGEMTREYADSEILEFVSAGPKQYALKLRRKKDGIVWHKTKIRGMTLDRRNDFKYDLFKEMVLDYKKGVKKVFHYPEKIGPTNDFRVLSKDVQKEYTPVQKKGIIDDHFNVLPFGYY</sequence>
<dbReference type="InterPro" id="IPR012337">
    <property type="entry name" value="RNaseH-like_sf"/>
</dbReference>
<dbReference type="SUPFAM" id="SSF53098">
    <property type="entry name" value="Ribonuclease H-like"/>
    <property type="match status" value="1"/>
</dbReference>
<evidence type="ECO:0000259" key="10">
    <source>
        <dbReference type="Pfam" id="PF03175"/>
    </source>
</evidence>
<evidence type="ECO:0000256" key="9">
    <source>
        <dbReference type="SAM" id="MobiDB-lite"/>
    </source>
</evidence>
<dbReference type="EMBL" id="JBICBT010000252">
    <property type="protein sequence ID" value="KAL3119299.1"/>
    <property type="molecule type" value="Genomic_DNA"/>
</dbReference>
<evidence type="ECO:0000256" key="5">
    <source>
        <dbReference type="ARBA" id="ARBA00022705"/>
    </source>
</evidence>
<evidence type="ECO:0000256" key="4">
    <source>
        <dbReference type="ARBA" id="ARBA00022695"/>
    </source>
</evidence>
<keyword evidence="7" id="KW-0238">DNA-binding</keyword>
<dbReference type="InterPro" id="IPR004868">
    <property type="entry name" value="DNA-dir_DNA_pol_B_mt/vir"/>
</dbReference>
<dbReference type="Pfam" id="PF03175">
    <property type="entry name" value="DNA_pol_B_2"/>
    <property type="match status" value="1"/>
</dbReference>
<comment type="caution">
    <text evidence="11">The sequence shown here is derived from an EMBL/GenBank/DDBJ whole genome shotgun (WGS) entry which is preliminary data.</text>
</comment>
<dbReference type="EC" id="2.7.7.7" evidence="2"/>
<comment type="catalytic activity">
    <reaction evidence="8">
        <text>DNA(n) + a 2'-deoxyribonucleoside 5'-triphosphate = DNA(n+1) + diphosphate</text>
        <dbReference type="Rhea" id="RHEA:22508"/>
        <dbReference type="Rhea" id="RHEA-COMP:17339"/>
        <dbReference type="Rhea" id="RHEA-COMP:17340"/>
        <dbReference type="ChEBI" id="CHEBI:33019"/>
        <dbReference type="ChEBI" id="CHEBI:61560"/>
        <dbReference type="ChEBI" id="CHEBI:173112"/>
        <dbReference type="EC" id="2.7.7.7"/>
    </reaction>
</comment>
<dbReference type="GO" id="GO:0003887">
    <property type="term" value="F:DNA-directed DNA polymerase activity"/>
    <property type="evidence" value="ECO:0007669"/>
    <property type="project" value="UniProtKB-KW"/>
</dbReference>
<evidence type="ECO:0000256" key="1">
    <source>
        <dbReference type="ARBA" id="ARBA00005755"/>
    </source>
</evidence>
<dbReference type="InterPro" id="IPR036397">
    <property type="entry name" value="RNaseH_sf"/>
</dbReference>
<comment type="similarity">
    <text evidence="1">Belongs to the DNA polymerase type-B family.</text>
</comment>
<organism evidence="11 12">
    <name type="scientific">Heterodera trifolii</name>
    <dbReference type="NCBI Taxonomy" id="157864"/>
    <lineage>
        <taxon>Eukaryota</taxon>
        <taxon>Metazoa</taxon>
        <taxon>Ecdysozoa</taxon>
        <taxon>Nematoda</taxon>
        <taxon>Chromadorea</taxon>
        <taxon>Rhabditida</taxon>
        <taxon>Tylenchina</taxon>
        <taxon>Tylenchomorpha</taxon>
        <taxon>Tylenchoidea</taxon>
        <taxon>Heteroderidae</taxon>
        <taxon>Heteroderinae</taxon>
        <taxon>Heterodera</taxon>
    </lineage>
</organism>
<evidence type="ECO:0000256" key="6">
    <source>
        <dbReference type="ARBA" id="ARBA00022932"/>
    </source>
</evidence>
<feature type="region of interest" description="Disordered" evidence="9">
    <location>
        <begin position="1005"/>
        <end position="1027"/>
    </location>
</feature>
<evidence type="ECO:0000313" key="12">
    <source>
        <dbReference type="Proteomes" id="UP001620626"/>
    </source>
</evidence>
<dbReference type="Gene3D" id="3.90.1600.10">
    <property type="entry name" value="Palm domain of DNA polymerase"/>
    <property type="match status" value="2"/>
</dbReference>
<gene>
    <name evidence="11" type="ORF">niasHT_000077</name>
</gene>
<keyword evidence="6" id="KW-0239">DNA-directed DNA polymerase</keyword>
<evidence type="ECO:0000256" key="8">
    <source>
        <dbReference type="ARBA" id="ARBA00049244"/>
    </source>
</evidence>
<keyword evidence="4" id="KW-0548">Nucleotidyltransferase</keyword>
<proteinExistence type="inferred from homology"/>
<protein>
    <recommendedName>
        <fullName evidence="2">DNA-directed DNA polymerase</fullName>
        <ecNumber evidence="2">2.7.7.7</ecNumber>
    </recommendedName>
</protein>
<evidence type="ECO:0000256" key="3">
    <source>
        <dbReference type="ARBA" id="ARBA00022679"/>
    </source>
</evidence>
<dbReference type="PANTHER" id="PTHR33568">
    <property type="entry name" value="DNA POLYMERASE"/>
    <property type="match status" value="1"/>
</dbReference>
<dbReference type="InterPro" id="IPR023211">
    <property type="entry name" value="DNA_pol_palm_dom_sf"/>
</dbReference>
<evidence type="ECO:0000313" key="11">
    <source>
        <dbReference type="EMBL" id="KAL3119299.1"/>
    </source>
</evidence>
<feature type="domain" description="DNA-directed DNA polymerase family B mitochondria/virus" evidence="10">
    <location>
        <begin position="764"/>
        <end position="1329"/>
    </location>
</feature>
<keyword evidence="5" id="KW-0235">DNA replication</keyword>
<dbReference type="GO" id="GO:0006260">
    <property type="term" value="P:DNA replication"/>
    <property type="evidence" value="ECO:0007669"/>
    <property type="project" value="UniProtKB-KW"/>
</dbReference>
<dbReference type="PANTHER" id="PTHR33568:SF3">
    <property type="entry name" value="DNA-DIRECTED DNA POLYMERASE"/>
    <property type="match status" value="1"/>
</dbReference>
<reference evidence="11 12" key="1">
    <citation type="submission" date="2024-10" db="EMBL/GenBank/DDBJ databases">
        <authorList>
            <person name="Kim D."/>
        </authorList>
    </citation>
    <scope>NUCLEOTIDE SEQUENCE [LARGE SCALE GENOMIC DNA]</scope>
    <source>
        <strain evidence="11">BH-2024</strain>
    </source>
</reference>
<keyword evidence="12" id="KW-1185">Reference proteome</keyword>
<keyword evidence="3" id="KW-0808">Transferase</keyword>
<accession>A0ABD2LVS4</accession>
<dbReference type="GO" id="GO:0003677">
    <property type="term" value="F:DNA binding"/>
    <property type="evidence" value="ECO:0007669"/>
    <property type="project" value="UniProtKB-KW"/>
</dbReference>
<evidence type="ECO:0000256" key="7">
    <source>
        <dbReference type="ARBA" id="ARBA00023125"/>
    </source>
</evidence>
<evidence type="ECO:0000256" key="2">
    <source>
        <dbReference type="ARBA" id="ARBA00012417"/>
    </source>
</evidence>
<feature type="compositionally biased region" description="Polar residues" evidence="9">
    <location>
        <begin position="1013"/>
        <end position="1022"/>
    </location>
</feature>
<dbReference type="Gene3D" id="3.30.420.10">
    <property type="entry name" value="Ribonuclease H-like superfamily/Ribonuclease H"/>
    <property type="match status" value="1"/>
</dbReference>
<dbReference type="SUPFAM" id="SSF56672">
    <property type="entry name" value="DNA/RNA polymerases"/>
    <property type="match status" value="1"/>
</dbReference>